<dbReference type="AlphaFoldDB" id="A0A9W7L360"/>
<feature type="transmembrane region" description="Helical" evidence="6">
    <location>
        <begin position="405"/>
        <end position="427"/>
    </location>
</feature>
<feature type="domain" description="Sodium/calcium exchanger membrane region" evidence="7">
    <location>
        <begin position="54"/>
        <end position="196"/>
    </location>
</feature>
<feature type="transmembrane region" description="Helical" evidence="6">
    <location>
        <begin position="46"/>
        <end position="67"/>
    </location>
</feature>
<keyword evidence="4 6" id="KW-1133">Transmembrane helix</keyword>
<dbReference type="Gene3D" id="1.20.1420.30">
    <property type="entry name" value="NCX, central ion-binding region"/>
    <property type="match status" value="2"/>
</dbReference>
<feature type="transmembrane region" description="Helical" evidence="6">
    <location>
        <begin position="316"/>
        <end position="334"/>
    </location>
</feature>
<comment type="caution">
    <text evidence="8">The sequence shown here is derived from an EMBL/GenBank/DDBJ whole genome shotgun (WGS) entry which is preliminary data.</text>
</comment>
<dbReference type="PANTHER" id="PTHR12266">
    <property type="entry name" value="NA+/CA2+ K+ INDEPENDENT EXCHANGER"/>
    <property type="match status" value="1"/>
</dbReference>
<dbReference type="OrthoDB" id="407410at2759"/>
<keyword evidence="9" id="KW-1185">Reference proteome</keyword>
<proteinExistence type="predicted"/>
<evidence type="ECO:0000256" key="1">
    <source>
        <dbReference type="ARBA" id="ARBA00004141"/>
    </source>
</evidence>
<dbReference type="InterPro" id="IPR044880">
    <property type="entry name" value="NCX_ion-bd_dom_sf"/>
</dbReference>
<evidence type="ECO:0000256" key="3">
    <source>
        <dbReference type="ARBA" id="ARBA00022692"/>
    </source>
</evidence>
<feature type="transmembrane region" description="Helical" evidence="6">
    <location>
        <begin position="157"/>
        <end position="175"/>
    </location>
</feature>
<feature type="transmembrane region" description="Helical" evidence="6">
    <location>
        <begin position="448"/>
        <end position="468"/>
    </location>
</feature>
<dbReference type="Pfam" id="PF01699">
    <property type="entry name" value="Na_Ca_ex"/>
    <property type="match status" value="2"/>
</dbReference>
<keyword evidence="3 6" id="KW-0812">Transmembrane</keyword>
<dbReference type="GO" id="GO:0016020">
    <property type="term" value="C:membrane"/>
    <property type="evidence" value="ECO:0007669"/>
    <property type="project" value="UniProtKB-SubCell"/>
</dbReference>
<dbReference type="EMBL" id="BRYA01000648">
    <property type="protein sequence ID" value="GMI27773.1"/>
    <property type="molecule type" value="Genomic_DNA"/>
</dbReference>
<keyword evidence="5 6" id="KW-0472">Membrane</keyword>
<gene>
    <name evidence="8" type="ORF">TrCOL_g12376</name>
</gene>
<dbReference type="Proteomes" id="UP001165065">
    <property type="component" value="Unassembled WGS sequence"/>
</dbReference>
<feature type="transmembrane region" description="Helical" evidence="6">
    <location>
        <begin position="122"/>
        <end position="145"/>
    </location>
</feature>
<feature type="transmembrane region" description="Helical" evidence="6">
    <location>
        <begin position="88"/>
        <end position="110"/>
    </location>
</feature>
<feature type="transmembrane region" description="Helical" evidence="6">
    <location>
        <begin position="181"/>
        <end position="199"/>
    </location>
</feature>
<sequence length="541" mass="58742">MSDNFQCSDVSTYTGDKCVFAKDYCGDDSILNYSSLTYCSSPTEQIFAISFLVIYLLYLIMLLASTADNYFVIELQTLSSILKLSDDVAGVTLLALGNGAPDVFTAVVGLSQDDFQLALSDLMGGGIFINTVVLGSVLLVTSPPLLEVDAKPFLRDLFMYILCTSGIFFFCLDGVVTQLEALGFIVAYVTYIVIVLISPNPSREPSPDRDSTAAGLLSNESYESLKDVESLQSPPSDTDSHAERPSRQFSYASHHAHHTNLLAAYDDHILGYNDTPMVEEDGKLAVFLWYAEWPLSLLRHLSIPSADPFWCRKRRLFTSLSPILGLQMAILAVFGVKGFTDKPVSFLLNIQLSILALLVGTAISLILWLTTNDETKPSYFPILVAFAFCMSVVWLDLIANEVVAVLEVFGVMLGVSTSVLGLTVLAWGNSVGDLVADTATAKAGQVKTAIASCFGSPLLSALVGLGIALTISTSSDGNLATSIDTQNFVAICTLLGTLFTSGFVFYKYDWRPPREYAYVLFTIYGVFMVASLLLEAFSKTT</sequence>
<evidence type="ECO:0000313" key="8">
    <source>
        <dbReference type="EMBL" id="GMI27773.1"/>
    </source>
</evidence>
<evidence type="ECO:0000256" key="2">
    <source>
        <dbReference type="ARBA" id="ARBA00022448"/>
    </source>
</evidence>
<keyword evidence="2" id="KW-0813">Transport</keyword>
<reference evidence="9" key="1">
    <citation type="journal article" date="2023" name="Commun. Biol.">
        <title>Genome analysis of Parmales, the sister group of diatoms, reveals the evolutionary specialization of diatoms from phago-mixotrophs to photoautotrophs.</title>
        <authorList>
            <person name="Ban H."/>
            <person name="Sato S."/>
            <person name="Yoshikawa S."/>
            <person name="Yamada K."/>
            <person name="Nakamura Y."/>
            <person name="Ichinomiya M."/>
            <person name="Sato N."/>
            <person name="Blanc-Mathieu R."/>
            <person name="Endo H."/>
            <person name="Kuwata A."/>
            <person name="Ogata H."/>
        </authorList>
    </citation>
    <scope>NUCLEOTIDE SEQUENCE [LARGE SCALE GENOMIC DNA]</scope>
</reference>
<feature type="transmembrane region" description="Helical" evidence="6">
    <location>
        <begin position="346"/>
        <end position="368"/>
    </location>
</feature>
<feature type="transmembrane region" description="Helical" evidence="6">
    <location>
        <begin position="488"/>
        <end position="506"/>
    </location>
</feature>
<dbReference type="InterPro" id="IPR004837">
    <property type="entry name" value="NaCa_Exmemb"/>
</dbReference>
<dbReference type="GO" id="GO:0008324">
    <property type="term" value="F:monoatomic cation transmembrane transporter activity"/>
    <property type="evidence" value="ECO:0007669"/>
    <property type="project" value="TreeGrafter"/>
</dbReference>
<accession>A0A9W7L360</accession>
<evidence type="ECO:0000259" key="7">
    <source>
        <dbReference type="Pfam" id="PF01699"/>
    </source>
</evidence>
<protein>
    <recommendedName>
        <fullName evidence="7">Sodium/calcium exchanger membrane region domain-containing protein</fullName>
    </recommendedName>
</protein>
<dbReference type="InterPro" id="IPR051359">
    <property type="entry name" value="CaCA_antiporter"/>
</dbReference>
<feature type="domain" description="Sodium/calcium exchanger membrane region" evidence="7">
    <location>
        <begin position="385"/>
        <end position="532"/>
    </location>
</feature>
<dbReference type="PANTHER" id="PTHR12266:SF0">
    <property type="entry name" value="MITOCHONDRIAL SODIUM_CALCIUM EXCHANGER PROTEIN"/>
    <property type="match status" value="1"/>
</dbReference>
<feature type="transmembrane region" description="Helical" evidence="6">
    <location>
        <begin position="518"/>
        <end position="537"/>
    </location>
</feature>
<evidence type="ECO:0000313" key="9">
    <source>
        <dbReference type="Proteomes" id="UP001165065"/>
    </source>
</evidence>
<evidence type="ECO:0000256" key="5">
    <source>
        <dbReference type="ARBA" id="ARBA00023136"/>
    </source>
</evidence>
<comment type="subcellular location">
    <subcellularLocation>
        <location evidence="1">Membrane</location>
        <topology evidence="1">Multi-pass membrane protein</topology>
    </subcellularLocation>
</comment>
<organism evidence="8 9">
    <name type="scientific">Triparma columacea</name>
    <dbReference type="NCBI Taxonomy" id="722753"/>
    <lineage>
        <taxon>Eukaryota</taxon>
        <taxon>Sar</taxon>
        <taxon>Stramenopiles</taxon>
        <taxon>Ochrophyta</taxon>
        <taxon>Bolidophyceae</taxon>
        <taxon>Parmales</taxon>
        <taxon>Triparmaceae</taxon>
        <taxon>Triparma</taxon>
    </lineage>
</organism>
<name>A0A9W7L360_9STRA</name>
<feature type="transmembrane region" description="Helical" evidence="6">
    <location>
        <begin position="380"/>
        <end position="399"/>
    </location>
</feature>
<evidence type="ECO:0000256" key="4">
    <source>
        <dbReference type="ARBA" id="ARBA00022989"/>
    </source>
</evidence>
<evidence type="ECO:0000256" key="6">
    <source>
        <dbReference type="SAM" id="Phobius"/>
    </source>
</evidence>